<protein>
    <recommendedName>
        <fullName evidence="2">J domain-containing protein</fullName>
    </recommendedName>
</protein>
<evidence type="ECO:0000259" key="2">
    <source>
        <dbReference type="PROSITE" id="PS50076"/>
    </source>
</evidence>
<feature type="non-terminal residue" evidence="3">
    <location>
        <position position="1"/>
    </location>
</feature>
<dbReference type="Gene3D" id="1.10.287.110">
    <property type="entry name" value="DnaJ domain"/>
    <property type="match status" value="1"/>
</dbReference>
<organism evidence="3 4">
    <name type="scientific">Prorocentrum cordatum</name>
    <dbReference type="NCBI Taxonomy" id="2364126"/>
    <lineage>
        <taxon>Eukaryota</taxon>
        <taxon>Sar</taxon>
        <taxon>Alveolata</taxon>
        <taxon>Dinophyceae</taxon>
        <taxon>Prorocentrales</taxon>
        <taxon>Prorocentraceae</taxon>
        <taxon>Prorocentrum</taxon>
    </lineage>
</organism>
<evidence type="ECO:0000313" key="3">
    <source>
        <dbReference type="EMBL" id="CAK0804902.1"/>
    </source>
</evidence>
<dbReference type="InterPro" id="IPR001623">
    <property type="entry name" value="DnaJ_domain"/>
</dbReference>
<sequence>QAAHGIVHEGLLHWSGAEGLDEAQRILHARHEFDVLEIEAGGPSDEKDLKKAYRKLALRVHPDKISDEGRREAFNQAFARLEAAREALERMLDADGEACRELHRVLRFQVHTREAAAELLGVDKVVSWDTERLVEDAEKASRKLIKGLEKMEGVAGGTHKLAVAMCREAVETIRRPNSVEALPRQEALLRVGLSTSRAMGARDLRFPSPAVLMEPESTSWTLPSDKGCRLALLSGATAAMETQRLVANAARLRRRPKAAALQWCLASEASAASVGAVCIVFDSKAKRGRDEGPAAKRPKTAAGSRDGAVFLRHILFRRPPGRGAELLGPGASRRPRPPEGPAGARRARARVHAVDSSARALEAQPAASRAGTGKRERAARLPAAAGASSPMLMHQCLTDCC</sequence>
<dbReference type="InterPro" id="IPR036869">
    <property type="entry name" value="J_dom_sf"/>
</dbReference>
<proteinExistence type="predicted"/>
<evidence type="ECO:0000313" key="4">
    <source>
        <dbReference type="Proteomes" id="UP001189429"/>
    </source>
</evidence>
<dbReference type="PROSITE" id="PS50076">
    <property type="entry name" value="DNAJ_2"/>
    <property type="match status" value="1"/>
</dbReference>
<reference evidence="3" key="1">
    <citation type="submission" date="2023-10" db="EMBL/GenBank/DDBJ databases">
        <authorList>
            <person name="Chen Y."/>
            <person name="Shah S."/>
            <person name="Dougan E. K."/>
            <person name="Thang M."/>
            <person name="Chan C."/>
        </authorList>
    </citation>
    <scope>NUCLEOTIDE SEQUENCE [LARGE SCALE GENOMIC DNA]</scope>
</reference>
<keyword evidence="4" id="KW-1185">Reference proteome</keyword>
<feature type="region of interest" description="Disordered" evidence="1">
    <location>
        <begin position="320"/>
        <end position="388"/>
    </location>
</feature>
<dbReference type="SUPFAM" id="SSF46565">
    <property type="entry name" value="Chaperone J-domain"/>
    <property type="match status" value="1"/>
</dbReference>
<name>A0ABN9QJA1_9DINO</name>
<dbReference type="CDD" id="cd06257">
    <property type="entry name" value="DnaJ"/>
    <property type="match status" value="1"/>
</dbReference>
<evidence type="ECO:0000256" key="1">
    <source>
        <dbReference type="SAM" id="MobiDB-lite"/>
    </source>
</evidence>
<dbReference type="EMBL" id="CAUYUJ010003336">
    <property type="protein sequence ID" value="CAK0804902.1"/>
    <property type="molecule type" value="Genomic_DNA"/>
</dbReference>
<accession>A0ABN9QJA1</accession>
<comment type="caution">
    <text evidence="3">The sequence shown here is derived from an EMBL/GenBank/DDBJ whole genome shotgun (WGS) entry which is preliminary data.</text>
</comment>
<dbReference type="Proteomes" id="UP001189429">
    <property type="component" value="Unassembled WGS sequence"/>
</dbReference>
<feature type="domain" description="J" evidence="2">
    <location>
        <begin position="31"/>
        <end position="107"/>
    </location>
</feature>
<dbReference type="SMART" id="SM00271">
    <property type="entry name" value="DnaJ"/>
    <property type="match status" value="1"/>
</dbReference>
<gene>
    <name evidence="3" type="ORF">PCOR1329_LOCUS11577</name>
</gene>
<dbReference type="Pfam" id="PF00226">
    <property type="entry name" value="DnaJ"/>
    <property type="match status" value="1"/>
</dbReference>